<dbReference type="Proteomes" id="UP000636479">
    <property type="component" value="Unassembled WGS sequence"/>
</dbReference>
<comment type="caution">
    <text evidence="1">The sequence shown here is derived from an EMBL/GenBank/DDBJ whole genome shotgun (WGS) entry which is preliminary data.</text>
</comment>
<keyword evidence="2" id="KW-1185">Reference proteome</keyword>
<proteinExistence type="predicted"/>
<dbReference type="AlphaFoldDB" id="A0A8H6TDZ3"/>
<evidence type="ECO:0000313" key="1">
    <source>
        <dbReference type="EMBL" id="KAF7314996.1"/>
    </source>
</evidence>
<evidence type="ECO:0000313" key="2">
    <source>
        <dbReference type="Proteomes" id="UP000636479"/>
    </source>
</evidence>
<accession>A0A8H6TDZ3</accession>
<reference evidence="1" key="1">
    <citation type="submission" date="2020-05" db="EMBL/GenBank/DDBJ databases">
        <title>Mycena genomes resolve the evolution of fungal bioluminescence.</title>
        <authorList>
            <person name="Tsai I.J."/>
        </authorList>
    </citation>
    <scope>NUCLEOTIDE SEQUENCE</scope>
    <source>
        <strain evidence="1">171206Taipei</strain>
    </source>
</reference>
<dbReference type="RefSeq" id="XP_037225019.1">
    <property type="nucleotide sequence ID" value="XM_037357109.1"/>
</dbReference>
<gene>
    <name evidence="1" type="ORF">MIND_00013700</name>
</gene>
<name>A0A8H6TDZ3_9AGAR</name>
<protein>
    <submittedName>
        <fullName evidence="1">Uncharacterized protein</fullName>
    </submittedName>
</protein>
<dbReference type="GeneID" id="59339625"/>
<sequence length="127" mass="13461">MAVATWETSLTALKDNTPAAAEAAASTSLTERIAAADKEFAASIVRFLIYSDGTSLWITNKFQTGQGACPKVGAAAFTGFQTGWLSGTYKLVITAHHVKLVSRFGLIVFHGTGFAPPPLRGSWPVVF</sequence>
<dbReference type="EMBL" id="JACAZF010000001">
    <property type="protein sequence ID" value="KAF7314996.1"/>
    <property type="molecule type" value="Genomic_DNA"/>
</dbReference>
<organism evidence="1 2">
    <name type="scientific">Mycena indigotica</name>
    <dbReference type="NCBI Taxonomy" id="2126181"/>
    <lineage>
        <taxon>Eukaryota</taxon>
        <taxon>Fungi</taxon>
        <taxon>Dikarya</taxon>
        <taxon>Basidiomycota</taxon>
        <taxon>Agaricomycotina</taxon>
        <taxon>Agaricomycetes</taxon>
        <taxon>Agaricomycetidae</taxon>
        <taxon>Agaricales</taxon>
        <taxon>Marasmiineae</taxon>
        <taxon>Mycenaceae</taxon>
        <taxon>Mycena</taxon>
    </lineage>
</organism>